<evidence type="ECO:0000313" key="3">
    <source>
        <dbReference type="Proteomes" id="UP000608522"/>
    </source>
</evidence>
<dbReference type="EMBL" id="BNED01000005">
    <property type="protein sequence ID" value="GHI79610.1"/>
    <property type="molecule type" value="Genomic_DNA"/>
</dbReference>
<dbReference type="RefSeq" id="WP_202201152.1">
    <property type="nucleotide sequence ID" value="NZ_BAAATO010000008.1"/>
</dbReference>
<keyword evidence="3" id="KW-1185">Reference proteome</keyword>
<organism evidence="2 3">
    <name type="scientific">Streptomyces spororaveus</name>
    <dbReference type="NCBI Taxonomy" id="284039"/>
    <lineage>
        <taxon>Bacteria</taxon>
        <taxon>Bacillati</taxon>
        <taxon>Actinomycetota</taxon>
        <taxon>Actinomycetes</taxon>
        <taxon>Kitasatosporales</taxon>
        <taxon>Streptomycetaceae</taxon>
        <taxon>Streptomyces</taxon>
    </lineage>
</organism>
<sequence length="234" mass="24908">MCRLILASGDFAVADITAAALDMSCGRTADHDNPTKVHAHGWGAVWREPGQGLRAHTDVRPFADSLHASPLPDTKTDFLAVHTRNASLESQRGLGFTHPLTRDDGWYFMHNGYLPTAYQGLGLPASEFDSREYFDYLVPHGADGLDAAQALAKLDALPPGGNSGNAIAVHPGAAYLVHWSAPGVATPVFFAMQRLSLPGLEVIASEVVPGLAPAGQWEPLPAGTVSYFPFPKEA</sequence>
<evidence type="ECO:0000256" key="1">
    <source>
        <dbReference type="ARBA" id="ARBA00022962"/>
    </source>
</evidence>
<dbReference type="Gene3D" id="3.60.20.10">
    <property type="entry name" value="Glutamine Phosphoribosylpyrophosphate, subunit 1, domain 1"/>
    <property type="match status" value="1"/>
</dbReference>
<protein>
    <recommendedName>
        <fullName evidence="4">Glutamine amidotransferase</fullName>
    </recommendedName>
</protein>
<keyword evidence="1" id="KW-0315">Glutamine amidotransferase</keyword>
<accession>A0ABQ3TGS1</accession>
<dbReference type="SUPFAM" id="SSF56235">
    <property type="entry name" value="N-terminal nucleophile aminohydrolases (Ntn hydrolases)"/>
    <property type="match status" value="1"/>
</dbReference>
<comment type="caution">
    <text evidence="2">The sequence shown here is derived from an EMBL/GenBank/DDBJ whole genome shotgun (WGS) entry which is preliminary data.</text>
</comment>
<evidence type="ECO:0000313" key="2">
    <source>
        <dbReference type="EMBL" id="GHI79610.1"/>
    </source>
</evidence>
<dbReference type="Proteomes" id="UP000608522">
    <property type="component" value="Unassembled WGS sequence"/>
</dbReference>
<dbReference type="InterPro" id="IPR026869">
    <property type="entry name" value="EgtC-like"/>
</dbReference>
<evidence type="ECO:0008006" key="4">
    <source>
        <dbReference type="Google" id="ProtNLM"/>
    </source>
</evidence>
<proteinExistence type="predicted"/>
<reference evidence="3" key="1">
    <citation type="submission" date="2023-07" db="EMBL/GenBank/DDBJ databases">
        <title>Whole genome shotgun sequence of Streptomyces spororaveus NBRC 15456.</title>
        <authorList>
            <person name="Komaki H."/>
            <person name="Tamura T."/>
        </authorList>
    </citation>
    <scope>NUCLEOTIDE SEQUENCE [LARGE SCALE GENOMIC DNA]</scope>
    <source>
        <strain evidence="3">NBRC 15456</strain>
    </source>
</reference>
<dbReference type="Pfam" id="PF13230">
    <property type="entry name" value="GATase_4"/>
    <property type="match status" value="1"/>
</dbReference>
<gene>
    <name evidence="2" type="ORF">Sspor_51710</name>
</gene>
<dbReference type="InterPro" id="IPR029055">
    <property type="entry name" value="Ntn_hydrolases_N"/>
</dbReference>
<name>A0ABQ3TGS1_9ACTN</name>